<organism evidence="1 2">
    <name type="scientific">Kushneria indalinina DSM 14324</name>
    <dbReference type="NCBI Taxonomy" id="1122140"/>
    <lineage>
        <taxon>Bacteria</taxon>
        <taxon>Pseudomonadati</taxon>
        <taxon>Pseudomonadota</taxon>
        <taxon>Gammaproteobacteria</taxon>
        <taxon>Oceanospirillales</taxon>
        <taxon>Halomonadaceae</taxon>
        <taxon>Kushneria</taxon>
    </lineage>
</organism>
<dbReference type="RefSeq" id="WP_147301511.1">
    <property type="nucleotide sequence ID" value="NZ_QRDJ01000007.1"/>
</dbReference>
<reference evidence="1 2" key="1">
    <citation type="submission" date="2018-07" db="EMBL/GenBank/DDBJ databases">
        <title>Genomic Encyclopedia of Type Strains, Phase IV (KMG-IV): sequencing the most valuable type-strain genomes for metagenomic binning, comparative biology and taxonomic classification.</title>
        <authorList>
            <person name="Goeker M."/>
        </authorList>
    </citation>
    <scope>NUCLEOTIDE SEQUENCE [LARGE SCALE GENOMIC DNA]</scope>
    <source>
        <strain evidence="1 2">DSM 14324</strain>
    </source>
</reference>
<dbReference type="AlphaFoldDB" id="A0A3D9DVK7"/>
<evidence type="ECO:0000313" key="1">
    <source>
        <dbReference type="EMBL" id="REC94798.1"/>
    </source>
</evidence>
<comment type="caution">
    <text evidence="1">The sequence shown here is derived from an EMBL/GenBank/DDBJ whole genome shotgun (WGS) entry which is preliminary data.</text>
</comment>
<name>A0A3D9DVK7_9GAMM</name>
<evidence type="ECO:0000313" key="2">
    <source>
        <dbReference type="Proteomes" id="UP000256334"/>
    </source>
</evidence>
<protein>
    <submittedName>
        <fullName evidence="1">Uncharacterized protein</fullName>
    </submittedName>
</protein>
<keyword evidence="2" id="KW-1185">Reference proteome</keyword>
<accession>A0A3D9DVK7</accession>
<proteinExistence type="predicted"/>
<dbReference type="Proteomes" id="UP000256334">
    <property type="component" value="Unassembled WGS sequence"/>
</dbReference>
<gene>
    <name evidence="1" type="ORF">C8D72_1626</name>
</gene>
<dbReference type="OrthoDB" id="6183225at2"/>
<sequence>MRPTELNVRCFHCGSRRITVRSGHMRPVEDPVHCRDCDTYLGRRSDLAFERRRLIIGAANEPFDHHPDAVTLHTPVALRVINDSEASTPVASLATSATSSAE</sequence>
<dbReference type="EMBL" id="QRDJ01000007">
    <property type="protein sequence ID" value="REC94798.1"/>
    <property type="molecule type" value="Genomic_DNA"/>
</dbReference>